<dbReference type="EMBL" id="MHLL01000062">
    <property type="protein sequence ID" value="OGZ07322.1"/>
    <property type="molecule type" value="Genomic_DNA"/>
</dbReference>
<protein>
    <recommendedName>
        <fullName evidence="3">DNA polymerase III delta N-terminal domain-containing protein</fullName>
    </recommendedName>
</protein>
<dbReference type="Gene3D" id="1.20.272.10">
    <property type="match status" value="1"/>
</dbReference>
<dbReference type="AlphaFoldDB" id="A0A1G2D1I8"/>
<proteinExistence type="predicted"/>
<evidence type="ECO:0000313" key="1">
    <source>
        <dbReference type="EMBL" id="OGZ07322.1"/>
    </source>
</evidence>
<evidence type="ECO:0000313" key="2">
    <source>
        <dbReference type="Proteomes" id="UP000177996"/>
    </source>
</evidence>
<comment type="caution">
    <text evidence="1">The sequence shown here is derived from an EMBL/GenBank/DDBJ whole genome shotgun (WGS) entry which is preliminary data.</text>
</comment>
<gene>
    <name evidence="1" type="ORF">A3D65_00365</name>
</gene>
<organism evidence="1 2">
    <name type="scientific">Candidatus Lloydbacteria bacterium RIFCSPHIGHO2_02_FULL_50_13</name>
    <dbReference type="NCBI Taxonomy" id="1798661"/>
    <lineage>
        <taxon>Bacteria</taxon>
        <taxon>Candidatus Lloydiibacteriota</taxon>
    </lineage>
</organism>
<accession>A0A1G2D1I8</accession>
<reference evidence="1 2" key="1">
    <citation type="journal article" date="2016" name="Nat. Commun.">
        <title>Thousands of microbial genomes shed light on interconnected biogeochemical processes in an aquifer system.</title>
        <authorList>
            <person name="Anantharaman K."/>
            <person name="Brown C.T."/>
            <person name="Hug L.A."/>
            <person name="Sharon I."/>
            <person name="Castelle C.J."/>
            <person name="Probst A.J."/>
            <person name="Thomas B.C."/>
            <person name="Singh A."/>
            <person name="Wilkins M.J."/>
            <person name="Karaoz U."/>
            <person name="Brodie E.L."/>
            <person name="Williams K.H."/>
            <person name="Hubbard S.S."/>
            <person name="Banfield J.F."/>
        </authorList>
    </citation>
    <scope>NUCLEOTIDE SEQUENCE [LARGE SCALE GENOMIC DNA]</scope>
</reference>
<name>A0A1G2D1I8_9BACT</name>
<sequence>MKQRDKSIFVFLGSDGKRAREALGRVLNAEKTASPNATVTVFDDISFDSALIEEALGGVSLFGGRNVVVIDGILGNEGGEEFYLSSDTLPRSSNLVLIRETAPKKELRTRFLEWGDIEEFSLKEVSERLNNFLVADALAVKDKRLAWAEFTKLERSGASMEEVHGTIFWVVKVLFLCKTQTKDEAISAGVKEYTYWKYAPNAKRFLRSELEQKLSALKSMYHVAHEEDADLGIALEQFLLKL</sequence>
<dbReference type="Proteomes" id="UP000177996">
    <property type="component" value="Unassembled WGS sequence"/>
</dbReference>
<evidence type="ECO:0008006" key="3">
    <source>
        <dbReference type="Google" id="ProtNLM"/>
    </source>
</evidence>